<dbReference type="InterPro" id="IPR047156">
    <property type="entry name" value="Teg/CotR/CapV-like"/>
</dbReference>
<feature type="short sequence motif" description="DGA/G" evidence="2">
    <location>
        <begin position="498"/>
        <end position="500"/>
    </location>
</feature>
<dbReference type="PANTHER" id="PTHR24138:SF10">
    <property type="entry name" value="PHOSPHOLIPASE A2"/>
    <property type="match status" value="1"/>
</dbReference>
<keyword evidence="2" id="KW-0442">Lipid degradation</keyword>
<feature type="region of interest" description="Disordered" evidence="3">
    <location>
        <begin position="189"/>
        <end position="210"/>
    </location>
</feature>
<dbReference type="CDD" id="cd00030">
    <property type="entry name" value="C2"/>
    <property type="match status" value="1"/>
</dbReference>
<feature type="domain" description="PNPLA" evidence="5">
    <location>
        <begin position="308"/>
        <end position="511"/>
    </location>
</feature>
<feature type="active site" description="Nucleophile" evidence="2">
    <location>
        <position position="345"/>
    </location>
</feature>
<evidence type="ECO:0000313" key="6">
    <source>
        <dbReference type="EMBL" id="CAE2336385.1"/>
    </source>
</evidence>
<gene>
    <name evidence="6" type="ORF">GTHE00462_LOCUS36421</name>
</gene>
<feature type="active site" description="Proton acceptor" evidence="2">
    <location>
        <position position="498"/>
    </location>
</feature>
<dbReference type="Pfam" id="PF01734">
    <property type="entry name" value="Patatin"/>
    <property type="match status" value="1"/>
</dbReference>
<dbReference type="GO" id="GO:0016042">
    <property type="term" value="P:lipid catabolic process"/>
    <property type="evidence" value="ECO:0007669"/>
    <property type="project" value="UniProtKB-UniRule"/>
</dbReference>
<dbReference type="InterPro" id="IPR000008">
    <property type="entry name" value="C2_dom"/>
</dbReference>
<protein>
    <recommendedName>
        <fullName evidence="7">PNPLA domain-containing protein</fullName>
    </recommendedName>
</protein>
<keyword evidence="2" id="KW-0378">Hydrolase</keyword>
<accession>A0A7S4PJ71</accession>
<evidence type="ECO:0000259" key="4">
    <source>
        <dbReference type="PROSITE" id="PS50004"/>
    </source>
</evidence>
<evidence type="ECO:0000256" key="1">
    <source>
        <dbReference type="ARBA" id="ARBA00023098"/>
    </source>
</evidence>
<name>A0A7S4PJ71_GUITH</name>
<proteinExistence type="predicted"/>
<dbReference type="Pfam" id="PF00168">
    <property type="entry name" value="C2"/>
    <property type="match status" value="1"/>
</dbReference>
<dbReference type="InterPro" id="IPR002641">
    <property type="entry name" value="PNPLA_dom"/>
</dbReference>
<dbReference type="SUPFAM" id="SSF49562">
    <property type="entry name" value="C2 domain (Calcium/lipid-binding domain, CaLB)"/>
    <property type="match status" value="1"/>
</dbReference>
<dbReference type="GO" id="GO:0016787">
    <property type="term" value="F:hydrolase activity"/>
    <property type="evidence" value="ECO:0007669"/>
    <property type="project" value="UniProtKB-UniRule"/>
</dbReference>
<dbReference type="Gene3D" id="3.40.1090.10">
    <property type="entry name" value="Cytosolic phospholipase A2 catalytic domain"/>
    <property type="match status" value="1"/>
</dbReference>
<evidence type="ECO:0000259" key="5">
    <source>
        <dbReference type="PROSITE" id="PS51635"/>
    </source>
</evidence>
<evidence type="ECO:0000256" key="2">
    <source>
        <dbReference type="PROSITE-ProRule" id="PRU01161"/>
    </source>
</evidence>
<feature type="short sequence motif" description="GXGXXG" evidence="2">
    <location>
        <begin position="312"/>
        <end position="317"/>
    </location>
</feature>
<dbReference type="PROSITE" id="PS51635">
    <property type="entry name" value="PNPLA"/>
    <property type="match status" value="1"/>
</dbReference>
<organism evidence="6">
    <name type="scientific">Guillardia theta</name>
    <name type="common">Cryptophyte</name>
    <name type="synonym">Cryptomonas phi</name>
    <dbReference type="NCBI Taxonomy" id="55529"/>
    <lineage>
        <taxon>Eukaryota</taxon>
        <taxon>Cryptophyceae</taxon>
        <taxon>Pyrenomonadales</taxon>
        <taxon>Geminigeraceae</taxon>
        <taxon>Guillardia</taxon>
    </lineage>
</organism>
<dbReference type="SUPFAM" id="SSF52151">
    <property type="entry name" value="FabD/lysophospholipase-like"/>
    <property type="match status" value="1"/>
</dbReference>
<dbReference type="SMART" id="SM00239">
    <property type="entry name" value="C2"/>
    <property type="match status" value="1"/>
</dbReference>
<dbReference type="PANTHER" id="PTHR24138">
    <property type="entry name" value="INTRACELLLAR PHOSPHOLIPASE A FAMILY"/>
    <property type="match status" value="1"/>
</dbReference>
<evidence type="ECO:0000256" key="3">
    <source>
        <dbReference type="SAM" id="MobiDB-lite"/>
    </source>
</evidence>
<dbReference type="InterPro" id="IPR016035">
    <property type="entry name" value="Acyl_Trfase/lysoPLipase"/>
</dbReference>
<dbReference type="EMBL" id="HBKN01046637">
    <property type="protein sequence ID" value="CAE2336385.1"/>
    <property type="molecule type" value="Transcribed_RNA"/>
</dbReference>
<dbReference type="Gene3D" id="2.60.40.150">
    <property type="entry name" value="C2 domain"/>
    <property type="match status" value="1"/>
</dbReference>
<keyword evidence="1 2" id="KW-0443">Lipid metabolism</keyword>
<sequence length="634" mass="71078">MSRLMKIMSVRRASNIISVRSKLAWLACDWNRKELRLYHDDGRLLSAGMKTIHARQRSDKSLLKVEIIGAKELTSTKVWNQCNPQCILAMGKTEASTSEIWSESAPLWGEEFYFQINPSATLEIQVLSKQTFFTEYLGRVRIPVSSIFSGLERAAMLGMKNWEVYFVLLSNEWSSEPYKPGSHLPWFEDGAPSMDRSMEQEAEGSSAEDSPFGMYGYRHMPLPRIRGRLFVTFSLVERGEPGRIEQFECARKDVAEDAGKAKGKTNKSGTIRVIPQPKTNTESACMIKANMRAKEEKWQESQGVFRILALDGGGVRGVFSAALLARLCAIHPQLLDEVDVICGTSTGGLIALLLGLGYTAEEVTCIYQYHLPTIFSTNPARRYSPFCSSYRKENLSKVIEIYCEDKCFRDLQRHLVITSFMVDSSKSSPPPQLNNHLDPAIEHAWGSSDGSWHPAVFSNIPQTVKGTRAPDLDLPVLQAGLRTTAAPTLFPLHDGYTDGAVYANNPSLVGLAKIKAHFPRIKSRDFRILSVGTGRFPYRAEVPGDGNADWGIRQWAPHLLDMLNDASSVNVDMNMRLILGQNYHRLDPRLPWRISIDNLDAIEELVLLARQADLTGVSDFIRDRWLNPSPPPIV</sequence>
<evidence type="ECO:0008006" key="7">
    <source>
        <dbReference type="Google" id="ProtNLM"/>
    </source>
</evidence>
<dbReference type="PROSITE" id="PS50004">
    <property type="entry name" value="C2"/>
    <property type="match status" value="1"/>
</dbReference>
<dbReference type="AlphaFoldDB" id="A0A7S4PJ71"/>
<feature type="domain" description="C2" evidence="4">
    <location>
        <begin position="46"/>
        <end position="158"/>
    </location>
</feature>
<feature type="short sequence motif" description="GXSXG" evidence="2">
    <location>
        <begin position="343"/>
        <end position="347"/>
    </location>
</feature>
<dbReference type="InterPro" id="IPR035892">
    <property type="entry name" value="C2_domain_sf"/>
</dbReference>
<reference evidence="6" key="1">
    <citation type="submission" date="2021-01" db="EMBL/GenBank/DDBJ databases">
        <authorList>
            <person name="Corre E."/>
            <person name="Pelletier E."/>
            <person name="Niang G."/>
            <person name="Scheremetjew M."/>
            <person name="Finn R."/>
            <person name="Kale V."/>
            <person name="Holt S."/>
            <person name="Cochrane G."/>
            <person name="Meng A."/>
            <person name="Brown T."/>
            <person name="Cohen L."/>
        </authorList>
    </citation>
    <scope>NUCLEOTIDE SEQUENCE</scope>
    <source>
        <strain evidence="6">CCMP 2712</strain>
    </source>
</reference>